<name>A0A7R9HPB3_9NEOP</name>
<comment type="subcellular location">
    <subcellularLocation>
        <location evidence="1">Endomembrane system</location>
        <topology evidence="1">Multi-pass membrane protein</topology>
    </subcellularLocation>
</comment>
<feature type="transmembrane region" description="Helical" evidence="10">
    <location>
        <begin position="93"/>
        <end position="111"/>
    </location>
</feature>
<keyword evidence="6" id="KW-0564">Palmitate</keyword>
<dbReference type="PANTHER" id="PTHR22883">
    <property type="entry name" value="ZINC FINGER DHHC DOMAIN CONTAINING PROTEIN"/>
    <property type="match status" value="1"/>
</dbReference>
<comment type="catalytic activity">
    <reaction evidence="9 10">
        <text>L-cysteinyl-[protein] + hexadecanoyl-CoA = S-hexadecanoyl-L-cysteinyl-[protein] + CoA</text>
        <dbReference type="Rhea" id="RHEA:36683"/>
        <dbReference type="Rhea" id="RHEA-COMP:10131"/>
        <dbReference type="Rhea" id="RHEA-COMP:11032"/>
        <dbReference type="ChEBI" id="CHEBI:29950"/>
        <dbReference type="ChEBI" id="CHEBI:57287"/>
        <dbReference type="ChEBI" id="CHEBI:57379"/>
        <dbReference type="ChEBI" id="CHEBI:74151"/>
        <dbReference type="EC" id="2.3.1.225"/>
    </reaction>
</comment>
<keyword evidence="2 10" id="KW-0808">Transferase</keyword>
<keyword evidence="4 10" id="KW-1133">Transmembrane helix</keyword>
<feature type="transmembrane region" description="Helical" evidence="10">
    <location>
        <begin position="123"/>
        <end position="140"/>
    </location>
</feature>
<dbReference type="GO" id="GO:0006612">
    <property type="term" value="P:protein targeting to membrane"/>
    <property type="evidence" value="ECO:0007669"/>
    <property type="project" value="TreeGrafter"/>
</dbReference>
<feature type="transmembrane region" description="Helical" evidence="10">
    <location>
        <begin position="284"/>
        <end position="303"/>
    </location>
</feature>
<dbReference type="InterPro" id="IPR001594">
    <property type="entry name" value="Palmitoyltrfase_DHHC"/>
</dbReference>
<comment type="domain">
    <text evidence="10">The DHHC domain is required for palmitoyltransferase activity.</text>
</comment>
<evidence type="ECO:0000256" key="6">
    <source>
        <dbReference type="ARBA" id="ARBA00023139"/>
    </source>
</evidence>
<protein>
    <recommendedName>
        <fullName evidence="10">Palmitoyltransferase</fullName>
        <ecNumber evidence="10">2.3.1.225</ecNumber>
    </recommendedName>
</protein>
<dbReference type="Pfam" id="PF01529">
    <property type="entry name" value="DHHC"/>
    <property type="match status" value="1"/>
</dbReference>
<evidence type="ECO:0000256" key="2">
    <source>
        <dbReference type="ARBA" id="ARBA00022679"/>
    </source>
</evidence>
<keyword evidence="3 10" id="KW-0812">Transmembrane</keyword>
<evidence type="ECO:0000256" key="4">
    <source>
        <dbReference type="ARBA" id="ARBA00022989"/>
    </source>
</evidence>
<evidence type="ECO:0000256" key="1">
    <source>
        <dbReference type="ARBA" id="ARBA00004127"/>
    </source>
</evidence>
<evidence type="ECO:0000256" key="7">
    <source>
        <dbReference type="ARBA" id="ARBA00023288"/>
    </source>
</evidence>
<sequence>MLCSELMLVLIDNCESKCVKFEWKRWLFFEKLMLKSPDYLYRPVLTETPPKLYFQDLHDLRTMPHLTRKWELFPGRNRFYCDGRIMMAPQTGVFYVTLSLIVGTSALFFGFDCPYLAEHITPAIPVIGGFLFIFVMSALLRTSFSDPGVIPRATQDEATYTEKQIEVPNSANSPTYRPPPRTKEILVRGQPIKLKYCFTCKIFRPPRASHCSLCDNCVERFDHHCPWVGNCVGKRNYRYFYMFIVSLAFMCVFFFACAVTHLILITKDEKKPFLDAIKDSPASVIVGVVCFFSVWSVLGLAGFHTYLTTSNQTTNEDIKGSFSSKRGQESFNPYTHGNVCSNCFYVLCGPTPPSLIDRRGIVTPEFAAEQACSSDDKDHVVTNNKTYGTVRTLQTLTNMSQTGSVTSEASGSTHNLVPVHEHLHKTSHGNTTTMSSLHGSNSSSMNQLVNGATITVSTPVLNDIDAMLNVDAARCENCSNMAEIDLTDVICDANTVVPLSASRLRLLQDTTMIESALDLDSLEESSVGTGSQAGLIKLNSV</sequence>
<evidence type="ECO:0000259" key="11">
    <source>
        <dbReference type="Pfam" id="PF01529"/>
    </source>
</evidence>
<dbReference type="EC" id="2.3.1.225" evidence="10"/>
<dbReference type="InterPro" id="IPR039859">
    <property type="entry name" value="PFA4/ZDH16/20/ERF2-like"/>
</dbReference>
<reference evidence="12" key="1">
    <citation type="submission" date="2020-11" db="EMBL/GenBank/DDBJ databases">
        <authorList>
            <person name="Tran Van P."/>
        </authorList>
    </citation>
    <scope>NUCLEOTIDE SEQUENCE</scope>
</reference>
<feature type="domain" description="Palmitoyltransferase DHHC" evidence="11">
    <location>
        <begin position="193"/>
        <end position="319"/>
    </location>
</feature>
<keyword evidence="5 10" id="KW-0472">Membrane</keyword>
<feature type="transmembrane region" description="Helical" evidence="10">
    <location>
        <begin position="239"/>
        <end position="264"/>
    </location>
</feature>
<dbReference type="GO" id="GO:0019706">
    <property type="term" value="F:protein-cysteine S-palmitoyltransferase activity"/>
    <property type="evidence" value="ECO:0007669"/>
    <property type="project" value="UniProtKB-EC"/>
</dbReference>
<dbReference type="EMBL" id="OB793472">
    <property type="protein sequence ID" value="CAD7427505.1"/>
    <property type="molecule type" value="Genomic_DNA"/>
</dbReference>
<dbReference type="GO" id="GO:0005794">
    <property type="term" value="C:Golgi apparatus"/>
    <property type="evidence" value="ECO:0007669"/>
    <property type="project" value="TreeGrafter"/>
</dbReference>
<evidence type="ECO:0000256" key="10">
    <source>
        <dbReference type="RuleBase" id="RU079119"/>
    </source>
</evidence>
<evidence type="ECO:0000256" key="9">
    <source>
        <dbReference type="ARBA" id="ARBA00048048"/>
    </source>
</evidence>
<evidence type="ECO:0000256" key="3">
    <source>
        <dbReference type="ARBA" id="ARBA00022692"/>
    </source>
</evidence>
<keyword evidence="8 10" id="KW-0012">Acyltransferase</keyword>
<proteinExistence type="inferred from homology"/>
<evidence type="ECO:0000256" key="5">
    <source>
        <dbReference type="ARBA" id="ARBA00023136"/>
    </source>
</evidence>
<evidence type="ECO:0000256" key="8">
    <source>
        <dbReference type="ARBA" id="ARBA00023315"/>
    </source>
</evidence>
<dbReference type="PANTHER" id="PTHR22883:SF43">
    <property type="entry name" value="PALMITOYLTRANSFERASE APP"/>
    <property type="match status" value="1"/>
</dbReference>
<comment type="similarity">
    <text evidence="10">Belongs to the DHHC palmitoyltransferase family.</text>
</comment>
<dbReference type="AlphaFoldDB" id="A0A7R9HPB3"/>
<evidence type="ECO:0000313" key="12">
    <source>
        <dbReference type="EMBL" id="CAD7427505.1"/>
    </source>
</evidence>
<organism evidence="12">
    <name type="scientific">Timema monikensis</name>
    <dbReference type="NCBI Taxonomy" id="170555"/>
    <lineage>
        <taxon>Eukaryota</taxon>
        <taxon>Metazoa</taxon>
        <taxon>Ecdysozoa</taxon>
        <taxon>Arthropoda</taxon>
        <taxon>Hexapoda</taxon>
        <taxon>Insecta</taxon>
        <taxon>Pterygota</taxon>
        <taxon>Neoptera</taxon>
        <taxon>Polyneoptera</taxon>
        <taxon>Phasmatodea</taxon>
        <taxon>Timematodea</taxon>
        <taxon>Timematoidea</taxon>
        <taxon>Timematidae</taxon>
        <taxon>Timema</taxon>
    </lineage>
</organism>
<dbReference type="PROSITE" id="PS50216">
    <property type="entry name" value="DHHC"/>
    <property type="match status" value="1"/>
</dbReference>
<keyword evidence="7" id="KW-0449">Lipoprotein</keyword>
<gene>
    <name evidence="12" type="ORF">TMSB3V08_LOCUS4344</name>
</gene>
<dbReference type="GO" id="GO:0005783">
    <property type="term" value="C:endoplasmic reticulum"/>
    <property type="evidence" value="ECO:0007669"/>
    <property type="project" value="TreeGrafter"/>
</dbReference>
<accession>A0A7R9HPB3</accession>